<gene>
    <name evidence="1" type="ORF">GCM10023156_29390</name>
</gene>
<sequence>MGGQAGSEIEVTLSGEAIDDASELVFSHPGITATAKLDDTGKVVPKRYVVTIAADCPAGIHEARVMTPLGLSSSRVFSVDTVAEVVQTEPSTSPENALPIAINSIVNATMPVRGVNHYQFEAKQDQRVIVDCAARGIDSKLNAVVIIADAAGRDLLVERRGDLLDFTAPADGQYIVKVHELTFKGGAEYFYRLAIRELPADEQPVRMAGTEAVNAFSWPPTGLAQTAKSTEVEPNNGKRAAETSSVQPITLPCDIAGTFFPAADVDVFEFTAKKGESWWVEVASERLGLPTDPTMLVQRVVENESDSSKTESLVDVIELADIPSPVKVSGNNYAYDGPPYNAGTSDILGKIEIPEDGRYRVQLLDAFGGTRSDVRNRYRMVIRKAEPDFALVAWALHMGLRNGDRNALSKPISLRPGATMALEVVAFRRDGFDGDIELSMQSLPDGVFAQGLKIPAGKSRGIMLVTADEGAPSGWANATFVGQAEIEGETVSRPCRLASMAWPVKDAWSEIPSPRLVGDVAVSVGSAEVAPLTIQPAADAPIEVVAGESVTIPLAHRRRSEFSGATVAMQTMGFAFEAHPKFDLPLNDDQSEVTLDLAKLKTAPGDYWIAFYGSAVAKYSREALAADPIGAAKPSSEAAKKPSTTDIADIVVSKPIAIRVLPAEKK</sequence>
<accession>A0ABP8MV85</accession>
<comment type="caution">
    <text evidence="1">The sequence shown here is derived from an EMBL/GenBank/DDBJ whole genome shotgun (WGS) entry which is preliminary data.</text>
</comment>
<organism evidence="1 2">
    <name type="scientific">Novipirellula rosea</name>
    <dbReference type="NCBI Taxonomy" id="1031540"/>
    <lineage>
        <taxon>Bacteria</taxon>
        <taxon>Pseudomonadati</taxon>
        <taxon>Planctomycetota</taxon>
        <taxon>Planctomycetia</taxon>
        <taxon>Pirellulales</taxon>
        <taxon>Pirellulaceae</taxon>
        <taxon>Novipirellula</taxon>
    </lineage>
</organism>
<proteinExistence type="predicted"/>
<protein>
    <recommendedName>
        <fullName evidence="3">Serine protease</fullName>
    </recommendedName>
</protein>
<evidence type="ECO:0000313" key="2">
    <source>
        <dbReference type="Proteomes" id="UP001500840"/>
    </source>
</evidence>
<evidence type="ECO:0008006" key="3">
    <source>
        <dbReference type="Google" id="ProtNLM"/>
    </source>
</evidence>
<evidence type="ECO:0000313" key="1">
    <source>
        <dbReference type="EMBL" id="GAA4455413.1"/>
    </source>
</evidence>
<dbReference type="Gene3D" id="2.60.120.380">
    <property type="match status" value="2"/>
</dbReference>
<dbReference type="Proteomes" id="UP001500840">
    <property type="component" value="Unassembled WGS sequence"/>
</dbReference>
<reference evidence="2" key="1">
    <citation type="journal article" date="2019" name="Int. J. Syst. Evol. Microbiol.">
        <title>The Global Catalogue of Microorganisms (GCM) 10K type strain sequencing project: providing services to taxonomists for standard genome sequencing and annotation.</title>
        <authorList>
            <consortium name="The Broad Institute Genomics Platform"/>
            <consortium name="The Broad Institute Genome Sequencing Center for Infectious Disease"/>
            <person name="Wu L."/>
            <person name="Ma J."/>
        </authorList>
    </citation>
    <scope>NUCLEOTIDE SEQUENCE [LARGE SCALE GENOMIC DNA]</scope>
    <source>
        <strain evidence="2">JCM 17759</strain>
    </source>
</reference>
<keyword evidence="2" id="KW-1185">Reference proteome</keyword>
<name>A0ABP8MV85_9BACT</name>
<dbReference type="EMBL" id="BAABGA010000035">
    <property type="protein sequence ID" value="GAA4455413.1"/>
    <property type="molecule type" value="Genomic_DNA"/>
</dbReference>